<evidence type="ECO:0000256" key="4">
    <source>
        <dbReference type="ARBA" id="ARBA00023136"/>
    </source>
</evidence>
<comment type="caution">
    <text evidence="6">The sequence shown here is derived from an EMBL/GenBank/DDBJ whole genome shotgun (WGS) entry which is preliminary data.</text>
</comment>
<dbReference type="RefSeq" id="WP_380652268.1">
    <property type="nucleotide sequence ID" value="NZ_JBHRVQ010000001.1"/>
</dbReference>
<reference evidence="7" key="1">
    <citation type="journal article" date="2019" name="Int. J. Syst. Evol. Microbiol.">
        <title>The Global Catalogue of Microorganisms (GCM) 10K type strain sequencing project: providing services to taxonomists for standard genome sequencing and annotation.</title>
        <authorList>
            <consortium name="The Broad Institute Genomics Platform"/>
            <consortium name="The Broad Institute Genome Sequencing Center for Infectious Disease"/>
            <person name="Wu L."/>
            <person name="Ma J."/>
        </authorList>
    </citation>
    <scope>NUCLEOTIDE SEQUENCE [LARGE SCALE GENOMIC DNA]</scope>
    <source>
        <strain evidence="7">CCM 7756</strain>
    </source>
</reference>
<comment type="subcellular location">
    <subcellularLocation>
        <location evidence="1">Membrane</location>
        <topology evidence="1">Multi-pass membrane protein</topology>
    </subcellularLocation>
</comment>
<keyword evidence="2 5" id="KW-0812">Transmembrane</keyword>
<gene>
    <name evidence="6" type="ORF">ACFOEO_04195</name>
</gene>
<protein>
    <submittedName>
        <fullName evidence="6">DoxX family membrane protein</fullName>
    </submittedName>
</protein>
<sequence>MKRLIMGTVFTFAGIAHFLKPEKFAKITPAFIPFKTFIAYFTGVLELVFGVLLLTGRIKNWQLSSMQKFLWAVFPANIYMYTHQEKLGLDHLPKWGLLARLPLQKVMTDMLEDIKR</sequence>
<evidence type="ECO:0000256" key="2">
    <source>
        <dbReference type="ARBA" id="ARBA00022692"/>
    </source>
</evidence>
<feature type="transmembrane region" description="Helical" evidence="5">
    <location>
        <begin position="37"/>
        <end position="58"/>
    </location>
</feature>
<keyword evidence="7" id="KW-1185">Reference proteome</keyword>
<evidence type="ECO:0000313" key="7">
    <source>
        <dbReference type="Proteomes" id="UP001595637"/>
    </source>
</evidence>
<dbReference type="EMBL" id="JBHRVQ010000001">
    <property type="protein sequence ID" value="MFC3387798.1"/>
    <property type="molecule type" value="Genomic_DNA"/>
</dbReference>
<dbReference type="PANTHER" id="PTHR36974:SF1">
    <property type="entry name" value="DOXX FAMILY MEMBRANE PROTEIN"/>
    <property type="match status" value="1"/>
</dbReference>
<evidence type="ECO:0000313" key="6">
    <source>
        <dbReference type="EMBL" id="MFC3387798.1"/>
    </source>
</evidence>
<dbReference type="PANTHER" id="PTHR36974">
    <property type="entry name" value="MEMBRANE PROTEIN-RELATED"/>
    <property type="match status" value="1"/>
</dbReference>
<dbReference type="InterPro" id="IPR032808">
    <property type="entry name" value="DoxX"/>
</dbReference>
<keyword evidence="3 5" id="KW-1133">Transmembrane helix</keyword>
<evidence type="ECO:0000256" key="3">
    <source>
        <dbReference type="ARBA" id="ARBA00022989"/>
    </source>
</evidence>
<proteinExistence type="predicted"/>
<evidence type="ECO:0000256" key="1">
    <source>
        <dbReference type="ARBA" id="ARBA00004141"/>
    </source>
</evidence>
<keyword evidence="4 5" id="KW-0472">Membrane</keyword>
<organism evidence="6 7">
    <name type="scientific">Salinicoccus sesuvii</name>
    <dbReference type="NCBI Taxonomy" id="868281"/>
    <lineage>
        <taxon>Bacteria</taxon>
        <taxon>Bacillati</taxon>
        <taxon>Bacillota</taxon>
        <taxon>Bacilli</taxon>
        <taxon>Bacillales</taxon>
        <taxon>Staphylococcaceae</taxon>
        <taxon>Salinicoccus</taxon>
    </lineage>
</organism>
<dbReference type="Proteomes" id="UP001595637">
    <property type="component" value="Unassembled WGS sequence"/>
</dbReference>
<dbReference type="Pfam" id="PF07681">
    <property type="entry name" value="DoxX"/>
    <property type="match status" value="1"/>
</dbReference>
<accession>A0ABV7N4N8</accession>
<name>A0ABV7N4N8_9STAP</name>
<evidence type="ECO:0000256" key="5">
    <source>
        <dbReference type="SAM" id="Phobius"/>
    </source>
</evidence>